<dbReference type="InterPro" id="IPR011993">
    <property type="entry name" value="PH-like_dom_sf"/>
</dbReference>
<dbReference type="InterPro" id="IPR051707">
    <property type="entry name" value="PI-Interact_SigTrans_Reg"/>
</dbReference>
<feature type="region of interest" description="Disordered" evidence="1">
    <location>
        <begin position="1"/>
        <end position="116"/>
    </location>
</feature>
<dbReference type="PROSITE" id="PS50003">
    <property type="entry name" value="PH_DOMAIN"/>
    <property type="match status" value="2"/>
</dbReference>
<feature type="region of interest" description="Disordered" evidence="1">
    <location>
        <begin position="359"/>
        <end position="381"/>
    </location>
</feature>
<accession>A0A9P7EGU6</accession>
<feature type="region of interest" description="Disordered" evidence="1">
    <location>
        <begin position="250"/>
        <end position="292"/>
    </location>
</feature>
<dbReference type="Proteomes" id="UP000807769">
    <property type="component" value="Unassembled WGS sequence"/>
</dbReference>
<feature type="compositionally biased region" description="Polar residues" evidence="1">
    <location>
        <begin position="470"/>
        <end position="486"/>
    </location>
</feature>
<name>A0A9P7EGU6_9AGAM</name>
<feature type="compositionally biased region" description="Polar residues" evidence="1">
    <location>
        <begin position="58"/>
        <end position="78"/>
    </location>
</feature>
<dbReference type="EMBL" id="JABBWG010000006">
    <property type="protein sequence ID" value="KAG1821629.1"/>
    <property type="molecule type" value="Genomic_DNA"/>
</dbReference>
<dbReference type="PANTHER" id="PTHR14336">
    <property type="entry name" value="TANDEM PH DOMAIN CONTAINING PROTEIN"/>
    <property type="match status" value="1"/>
</dbReference>
<dbReference type="SUPFAM" id="SSF50729">
    <property type="entry name" value="PH domain-like"/>
    <property type="match status" value="2"/>
</dbReference>
<reference evidence="3" key="1">
    <citation type="journal article" date="2020" name="New Phytol.">
        <title>Comparative genomics reveals dynamic genome evolution in host specialist ectomycorrhizal fungi.</title>
        <authorList>
            <person name="Lofgren L.A."/>
            <person name="Nguyen N.H."/>
            <person name="Vilgalys R."/>
            <person name="Ruytinx J."/>
            <person name="Liao H.L."/>
            <person name="Branco S."/>
            <person name="Kuo A."/>
            <person name="LaButti K."/>
            <person name="Lipzen A."/>
            <person name="Andreopoulos W."/>
            <person name="Pangilinan J."/>
            <person name="Riley R."/>
            <person name="Hundley H."/>
            <person name="Na H."/>
            <person name="Barry K."/>
            <person name="Grigoriev I.V."/>
            <person name="Stajich J.E."/>
            <person name="Kennedy P.G."/>
        </authorList>
    </citation>
    <scope>NUCLEOTIDE SEQUENCE</scope>
    <source>
        <strain evidence="3">MN1</strain>
    </source>
</reference>
<evidence type="ECO:0000259" key="2">
    <source>
        <dbReference type="PROSITE" id="PS50003"/>
    </source>
</evidence>
<feature type="domain" description="PH" evidence="2">
    <location>
        <begin position="300"/>
        <end position="420"/>
    </location>
</feature>
<dbReference type="PANTHER" id="PTHR14336:SF8">
    <property type="entry name" value="PROTEIN OPY1"/>
    <property type="match status" value="1"/>
</dbReference>
<evidence type="ECO:0000313" key="4">
    <source>
        <dbReference type="Proteomes" id="UP000807769"/>
    </source>
</evidence>
<gene>
    <name evidence="3" type="ORF">BJ212DRAFT_1264419</name>
</gene>
<dbReference type="RefSeq" id="XP_041196369.1">
    <property type="nucleotide sequence ID" value="XM_041330415.1"/>
</dbReference>
<dbReference type="AlphaFoldDB" id="A0A9P7EGU6"/>
<comment type="caution">
    <text evidence="3">The sequence shown here is derived from an EMBL/GenBank/DDBJ whole genome shotgun (WGS) entry which is preliminary data.</text>
</comment>
<keyword evidence="4" id="KW-1185">Reference proteome</keyword>
<feature type="compositionally biased region" description="Polar residues" evidence="1">
    <location>
        <begin position="35"/>
        <end position="51"/>
    </location>
</feature>
<dbReference type="FunFam" id="2.30.29.30:FF:000286">
    <property type="entry name" value="PH-protein kinase domain containing protein"/>
    <property type="match status" value="1"/>
</dbReference>
<sequence>MTTSSTSRSAPPPSLQEVQRKLSVHSTARPKKVPSQPSSHVSGTESDSDSALSPDLVSPTSQSYGSNAVSGSTSQPPLSSIAEGKSGSGEESDEDEDEEEEGGWRTATKAEKPHSSFDEKMIKSGYLWKKGERRKTWKKRWFVLRPAHIAYYKTNAEYQLLRLLDLSDVHSCTPVTLKKHNNTFGVVSTVRTFYLQAESPVEVQRWVQAIQDAREALMTISTQTSLITSPIPIPGAQSVPCRIMVSHSPPQASHAQNITSSDSEDASPSAQRTYSTSSQNCPAISSSPTRMQTIPKEAAKIVLSGYLMKCGSKRHNWRKRWFVLNGEKLVYSGSHMDTKPHRQFSFSEILDALEFDMRSHKHSAPIPPPSTSPLASSTSPDDSHGHFTFKIVTTKRALLLCAPSEEEEIKWLSAIRALIARRSGAGVVPGDSSGNVGSASKPAASGADANQGSGGGSASSSGLRHKVRNLSISGPSGISTAPISED</sequence>
<dbReference type="InterPro" id="IPR001849">
    <property type="entry name" value="PH_domain"/>
</dbReference>
<dbReference type="OrthoDB" id="2157866at2759"/>
<dbReference type="SMART" id="SM00233">
    <property type="entry name" value="PH"/>
    <property type="match status" value="2"/>
</dbReference>
<protein>
    <recommendedName>
        <fullName evidence="2">PH domain-containing protein</fullName>
    </recommendedName>
</protein>
<dbReference type="Gene3D" id="2.30.29.30">
    <property type="entry name" value="Pleckstrin-homology domain (PH domain)/Phosphotyrosine-binding domain (PTB)"/>
    <property type="match status" value="2"/>
</dbReference>
<dbReference type="GeneID" id="64624432"/>
<feature type="domain" description="PH" evidence="2">
    <location>
        <begin position="120"/>
        <end position="215"/>
    </location>
</feature>
<proteinExistence type="predicted"/>
<feature type="region of interest" description="Disordered" evidence="1">
    <location>
        <begin position="425"/>
        <end position="486"/>
    </location>
</feature>
<evidence type="ECO:0000256" key="1">
    <source>
        <dbReference type="SAM" id="MobiDB-lite"/>
    </source>
</evidence>
<dbReference type="Pfam" id="PF00169">
    <property type="entry name" value="PH"/>
    <property type="match status" value="2"/>
</dbReference>
<organism evidence="3 4">
    <name type="scientific">Suillus subaureus</name>
    <dbReference type="NCBI Taxonomy" id="48587"/>
    <lineage>
        <taxon>Eukaryota</taxon>
        <taxon>Fungi</taxon>
        <taxon>Dikarya</taxon>
        <taxon>Basidiomycota</taxon>
        <taxon>Agaricomycotina</taxon>
        <taxon>Agaricomycetes</taxon>
        <taxon>Agaricomycetidae</taxon>
        <taxon>Boletales</taxon>
        <taxon>Suillineae</taxon>
        <taxon>Suillaceae</taxon>
        <taxon>Suillus</taxon>
    </lineage>
</organism>
<evidence type="ECO:0000313" key="3">
    <source>
        <dbReference type="EMBL" id="KAG1821629.1"/>
    </source>
</evidence>
<feature type="compositionally biased region" description="Acidic residues" evidence="1">
    <location>
        <begin position="90"/>
        <end position="101"/>
    </location>
</feature>